<gene>
    <name evidence="1" type="ORF">AVE30378_00205</name>
</gene>
<sequence>MQEKTSATPPAAGASAQRGRFETLARALDGELARLALWGKVEQDYQKQYADVLAPLETVEVELKARLVFCFDHACKQKELTKAERQLASEIAAQLAEETLCSLELDGTPAECDTDRLKALYRKHGGGDFDADFAEEREAAGAPAEEPPAPQAEADDTAPALLAEVRALAAMEADKRDAAGEDRYAEYNRVLEARLAGVAREIAAAERGFKARYRFDPEQSIDPADLMEDLDAEIADVREYIGELEFELEQFVDMQQVKAWLKAMKRQLAATRRREARN</sequence>
<evidence type="ECO:0008006" key="3">
    <source>
        <dbReference type="Google" id="ProtNLM"/>
    </source>
</evidence>
<dbReference type="RefSeq" id="WP_129238913.1">
    <property type="nucleotide sequence ID" value="NZ_UFQC01000001.1"/>
</dbReference>
<dbReference type="OrthoDB" id="114754at2"/>
<organism evidence="1 2">
    <name type="scientific">Achromobacter veterisilvae</name>
    <dbReference type="NCBI Taxonomy" id="2069367"/>
    <lineage>
        <taxon>Bacteria</taxon>
        <taxon>Pseudomonadati</taxon>
        <taxon>Pseudomonadota</taxon>
        <taxon>Betaproteobacteria</taxon>
        <taxon>Burkholderiales</taxon>
        <taxon>Alcaligenaceae</taxon>
        <taxon>Achromobacter</taxon>
    </lineage>
</organism>
<accession>A0A446C3V2</accession>
<name>A0A446C3V2_9BURK</name>
<reference evidence="1 2" key="1">
    <citation type="submission" date="2018-07" db="EMBL/GenBank/DDBJ databases">
        <authorList>
            <person name="Peeters C."/>
        </authorList>
    </citation>
    <scope>NUCLEOTIDE SEQUENCE [LARGE SCALE GENOMIC DNA]</scope>
    <source>
        <strain evidence="1 2">LMG 30378</strain>
    </source>
</reference>
<protein>
    <recommendedName>
        <fullName evidence="3">Molecular chaperone DnaJ</fullName>
    </recommendedName>
</protein>
<dbReference type="EMBL" id="UFQC01000001">
    <property type="protein sequence ID" value="SSW62461.1"/>
    <property type="molecule type" value="Genomic_DNA"/>
</dbReference>
<dbReference type="Proteomes" id="UP000289465">
    <property type="component" value="Unassembled WGS sequence"/>
</dbReference>
<proteinExistence type="predicted"/>
<evidence type="ECO:0000313" key="2">
    <source>
        <dbReference type="Proteomes" id="UP000289465"/>
    </source>
</evidence>
<dbReference type="AlphaFoldDB" id="A0A446C3V2"/>
<evidence type="ECO:0000313" key="1">
    <source>
        <dbReference type="EMBL" id="SSW62461.1"/>
    </source>
</evidence>